<comment type="caution">
    <text evidence="3">The sequence shown here is derived from an EMBL/GenBank/DDBJ whole genome shotgun (WGS) entry which is preliminary data.</text>
</comment>
<gene>
    <name evidence="3" type="ORF">MEDL_57187</name>
</gene>
<dbReference type="InterPro" id="IPR043502">
    <property type="entry name" value="DNA/RNA_pol_sf"/>
</dbReference>
<dbReference type="SMART" id="SM00355">
    <property type="entry name" value="ZnF_C2H2"/>
    <property type="match status" value="3"/>
</dbReference>
<keyword evidence="1" id="KW-0479">Metal-binding</keyword>
<protein>
    <recommendedName>
        <fullName evidence="2">C2H2-type domain-containing protein</fullName>
    </recommendedName>
</protein>
<feature type="domain" description="C2H2-type" evidence="2">
    <location>
        <begin position="136"/>
        <end position="164"/>
    </location>
</feature>
<dbReference type="PROSITE" id="PS50157">
    <property type="entry name" value="ZINC_FINGER_C2H2_2"/>
    <property type="match status" value="3"/>
</dbReference>
<name>A0A8S3UGG8_MYTED</name>
<dbReference type="GO" id="GO:0008270">
    <property type="term" value="F:zinc ion binding"/>
    <property type="evidence" value="ECO:0007669"/>
    <property type="project" value="UniProtKB-KW"/>
</dbReference>
<reference evidence="3" key="1">
    <citation type="submission" date="2021-03" db="EMBL/GenBank/DDBJ databases">
        <authorList>
            <person name="Bekaert M."/>
        </authorList>
    </citation>
    <scope>NUCLEOTIDE SEQUENCE</scope>
</reference>
<evidence type="ECO:0000259" key="2">
    <source>
        <dbReference type="PROSITE" id="PS50157"/>
    </source>
</evidence>
<dbReference type="InterPro" id="IPR012337">
    <property type="entry name" value="RNaseH-like_sf"/>
</dbReference>
<keyword evidence="4" id="KW-1185">Reference proteome</keyword>
<feature type="domain" description="C2H2-type" evidence="2">
    <location>
        <begin position="74"/>
        <end position="101"/>
    </location>
</feature>
<dbReference type="Gene3D" id="3.30.160.60">
    <property type="entry name" value="Classic Zinc Finger"/>
    <property type="match status" value="1"/>
</dbReference>
<proteinExistence type="predicted"/>
<feature type="domain" description="C2H2-type" evidence="2">
    <location>
        <begin position="101"/>
        <end position="135"/>
    </location>
</feature>
<dbReference type="EMBL" id="CAJPWZ010002760">
    <property type="protein sequence ID" value="CAG2245141.1"/>
    <property type="molecule type" value="Genomic_DNA"/>
</dbReference>
<dbReference type="SUPFAM" id="SSF56672">
    <property type="entry name" value="DNA/RNA polymerases"/>
    <property type="match status" value="1"/>
</dbReference>
<keyword evidence="1" id="KW-0862">Zinc</keyword>
<dbReference type="InterPro" id="IPR036236">
    <property type="entry name" value="Znf_C2H2_sf"/>
</dbReference>
<evidence type="ECO:0000256" key="1">
    <source>
        <dbReference type="PROSITE-ProRule" id="PRU00042"/>
    </source>
</evidence>
<dbReference type="Proteomes" id="UP000683360">
    <property type="component" value="Unassembled WGS sequence"/>
</dbReference>
<dbReference type="SUPFAM" id="SSF57667">
    <property type="entry name" value="beta-beta-alpha zinc fingers"/>
    <property type="match status" value="1"/>
</dbReference>
<accession>A0A8S3UGG8</accession>
<dbReference type="PANTHER" id="PTHR31511:SF12">
    <property type="entry name" value="RHO TERMINATION FACTOR N-TERMINAL DOMAIN-CONTAINING PROTEIN"/>
    <property type="match status" value="1"/>
</dbReference>
<keyword evidence="1" id="KW-0863">Zinc-finger</keyword>
<dbReference type="Gene3D" id="3.90.1600.10">
    <property type="entry name" value="Palm domain of DNA polymerase"/>
    <property type="match status" value="1"/>
</dbReference>
<dbReference type="OrthoDB" id="8191949at2759"/>
<evidence type="ECO:0000313" key="3">
    <source>
        <dbReference type="EMBL" id="CAG2245141.1"/>
    </source>
</evidence>
<evidence type="ECO:0000313" key="4">
    <source>
        <dbReference type="Proteomes" id="UP000683360"/>
    </source>
</evidence>
<dbReference type="InterPro" id="IPR023211">
    <property type="entry name" value="DNA_pol_palm_dom_sf"/>
</dbReference>
<dbReference type="PANTHER" id="PTHR31511">
    <property type="entry name" value="PROTEIN CBG23764"/>
    <property type="match status" value="1"/>
</dbReference>
<sequence length="1366" mass="159966">MADSFLQFLKQRYPKGNEQLERLFKDFNEKLNNSEFSDCDEEALVRAADTSESLYHRKRKSNETIPQREKKALYQCDLCDAEFTKTCNLSLHMITHTRKRYECNTCSKTLSCLENLKRHEKMCIRASKSHKKQRQFPCRHCGLPFDTYEDLFDHINVEHPLNQTGGQAGQVVDQMRSITNSSPPLSSDPSISTLNPQIENINHLPTEKKKNRRVKKSALNDSVNQIEIIPEGSEKYDLLQFFSNVKEDIQQIVESRKKYMRDIKWYLNVKVEMERDIQDGQTETVIPSFRSRNYVSLFNDNDLEHNLNEAYQKMHRSLEEYINRGSNWIIRKVVHLEARTVKYAPINGSSYMQLPSAIKLCKGVINIQNDDNKCFLWSVLAAIHPTDNNAHRVHKYKPFENELNTTGLDFPVPIKQVEKFEKLNNLSINVFGYEGEQIFPLALSKSGNVHQSIDLLYISNEKQSHYCLIKNLNRFLRQTNQHNAHFFCRRCLHGFSREDLLVSHQPYCDQIDFQKVQYPKEGENILEFNDFYKGIKISFTIIADFECFSRKMDTSLPNPKKSSITSETKFEPSGYSYIVLCTNDDYSKPPVVYRGDNVIEHFFEDMATEEEYINDILGEPEPLIMNDEAEQEFQLTTNCEVCQTLFDENVIKVRDHAHHGITRDPRKKDYTNYRHALCQRCNLSLKEPSYIPVLFHNGKNFDTHLLLQKADCFKDKPISCIPNNMEKYVSLTIGNLRFLDTCQFLNSSLDTLVKNLSQEGPTHFRQFKKAFPSEDIAKLLLRKNEYCYDYVDCEERFQERQLPSKEAFHNRLTDEPISDQDYNHALEVWNTMNMNTLGDFHDLYVMTDVLLLADVFERFRDITMENYGLDPCHFFTAPGLAWQAALKMSGVSLELITDPIIYNLVELGTRGGIASINQKYAKANNKYMKDFDPSKPSSHILYTDCGNLYGAAMMQPLPTGMFRLLKDDEIRQFNINEIEKDASTGYILEVDLEYPPELHDHHNCYPLAPSHKKVKMEELSPYSQNLWKDLNGENASKVVTKKLIPTLENKDHYILHYRNLQLYLELGMKVTKIHQIVEFHQSRWLKTYIDFNSQKRKEANNVFEKEFYKLMNNSVFGKTMEDIRRHRNVKLMTDQKKLVKYTSKPSFDHFQIFNQHLVGIENKKVNILLNKPIYVGQAILDISKALMYEFHYKTMKPMYGEDIRLLFTDTDSLCYEIMTDDVYKDMEIIKDHFDFSGYPQTHYLFSNKYKKMPGKFKDELDGVPIKEFVGLRPKMYSLIYDDGNTEQEKKTAKGIKKCAVKKQLKHANYKECLFQNVSTMNSMKLIKSQNHELFVNHIVKKGLSNFDEKRFWINHIKSYAYGHFKI</sequence>
<dbReference type="PROSITE" id="PS00028">
    <property type="entry name" value="ZINC_FINGER_C2H2_1"/>
    <property type="match status" value="2"/>
</dbReference>
<dbReference type="InterPro" id="IPR013087">
    <property type="entry name" value="Znf_C2H2_type"/>
</dbReference>
<organism evidence="3 4">
    <name type="scientific">Mytilus edulis</name>
    <name type="common">Blue mussel</name>
    <dbReference type="NCBI Taxonomy" id="6550"/>
    <lineage>
        <taxon>Eukaryota</taxon>
        <taxon>Metazoa</taxon>
        <taxon>Spiralia</taxon>
        <taxon>Lophotrochozoa</taxon>
        <taxon>Mollusca</taxon>
        <taxon>Bivalvia</taxon>
        <taxon>Autobranchia</taxon>
        <taxon>Pteriomorphia</taxon>
        <taxon>Mytilida</taxon>
        <taxon>Mytiloidea</taxon>
        <taxon>Mytilidae</taxon>
        <taxon>Mytilinae</taxon>
        <taxon>Mytilus</taxon>
    </lineage>
</organism>
<dbReference type="SUPFAM" id="SSF53098">
    <property type="entry name" value="Ribonuclease H-like"/>
    <property type="match status" value="1"/>
</dbReference>